<name>A0AAD4XQ67_9MAGN</name>
<keyword evidence="9" id="KW-0010">Activator</keyword>
<dbReference type="SMART" id="SM00401">
    <property type="entry name" value="ZnF_GATA"/>
    <property type="match status" value="1"/>
</dbReference>
<feature type="domain" description="Tify" evidence="17">
    <location>
        <begin position="109"/>
        <end position="144"/>
    </location>
</feature>
<feature type="compositionally biased region" description="Acidic residues" evidence="14">
    <location>
        <begin position="73"/>
        <end position="94"/>
    </location>
</feature>
<comment type="function">
    <text evidence="1">Transcriptional activator that specifically binds 5'-GATA-3' or 5'-GAT-3' motifs within gene promoters.</text>
</comment>
<dbReference type="InterPro" id="IPR013088">
    <property type="entry name" value="Znf_NHR/GATA"/>
</dbReference>
<dbReference type="Gene3D" id="3.30.50.10">
    <property type="entry name" value="Erythroid Transcription Factor GATA-1, subunit A"/>
    <property type="match status" value="1"/>
</dbReference>
<feature type="compositionally biased region" description="Acidic residues" evidence="14">
    <location>
        <begin position="26"/>
        <end position="37"/>
    </location>
</feature>
<gene>
    <name evidence="18" type="ORF">MKW98_013110</name>
</gene>
<evidence type="ECO:0000256" key="4">
    <source>
        <dbReference type="ARBA" id="ARBA00022723"/>
    </source>
</evidence>
<evidence type="ECO:0000256" key="10">
    <source>
        <dbReference type="ARBA" id="ARBA00023163"/>
    </source>
</evidence>
<organism evidence="18 19">
    <name type="scientific">Papaver atlanticum</name>
    <dbReference type="NCBI Taxonomy" id="357466"/>
    <lineage>
        <taxon>Eukaryota</taxon>
        <taxon>Viridiplantae</taxon>
        <taxon>Streptophyta</taxon>
        <taxon>Embryophyta</taxon>
        <taxon>Tracheophyta</taxon>
        <taxon>Spermatophyta</taxon>
        <taxon>Magnoliopsida</taxon>
        <taxon>Ranunculales</taxon>
        <taxon>Papaveraceae</taxon>
        <taxon>Papaveroideae</taxon>
        <taxon>Papaver</taxon>
    </lineage>
</organism>
<evidence type="ECO:0000259" key="15">
    <source>
        <dbReference type="PROSITE" id="PS50114"/>
    </source>
</evidence>
<evidence type="ECO:0000256" key="6">
    <source>
        <dbReference type="ARBA" id="ARBA00022833"/>
    </source>
</evidence>
<keyword evidence="8" id="KW-0238">DNA-binding</keyword>
<dbReference type="Proteomes" id="UP001202328">
    <property type="component" value="Unassembled WGS sequence"/>
</dbReference>
<accession>A0AAD4XQ67</accession>
<dbReference type="AlphaFoldDB" id="A0AAD4XQ67"/>
<keyword evidence="10" id="KW-0804">Transcription</keyword>
<keyword evidence="11 13" id="KW-0539">Nucleus</keyword>
<dbReference type="PANTHER" id="PTHR46125">
    <property type="entry name" value="GATA TRANSCRIPTION FACTOR 28"/>
    <property type="match status" value="1"/>
</dbReference>
<keyword evidence="19" id="KW-1185">Reference proteome</keyword>
<protein>
    <recommendedName>
        <fullName evidence="20">GATA transcription factor</fullName>
    </recommendedName>
</protein>
<dbReference type="GO" id="GO:0005634">
    <property type="term" value="C:nucleus"/>
    <property type="evidence" value="ECO:0007669"/>
    <property type="project" value="UniProtKB-SubCell"/>
</dbReference>
<dbReference type="EMBL" id="JAJJMB010004648">
    <property type="protein sequence ID" value="KAI3942458.1"/>
    <property type="molecule type" value="Genomic_DNA"/>
</dbReference>
<dbReference type="PROSITE" id="PS51017">
    <property type="entry name" value="CCT"/>
    <property type="match status" value="1"/>
</dbReference>
<feature type="domain" description="GATA-type" evidence="15">
    <location>
        <begin position="248"/>
        <end position="311"/>
    </location>
</feature>
<dbReference type="PANTHER" id="PTHR46125:SF7">
    <property type="entry name" value="GATA TRANSCRIPTION FACTOR 19-LIKE ISOFORM X1"/>
    <property type="match status" value="1"/>
</dbReference>
<comment type="subcellular location">
    <subcellularLocation>
        <location evidence="2 13">Nucleus</location>
    </subcellularLocation>
</comment>
<dbReference type="SUPFAM" id="SSF57716">
    <property type="entry name" value="Glucocorticoid receptor-like (DNA-binding domain)"/>
    <property type="match status" value="1"/>
</dbReference>
<keyword evidence="5 12" id="KW-0863">Zinc-finger</keyword>
<evidence type="ECO:0000256" key="12">
    <source>
        <dbReference type="PROSITE-ProRule" id="PRU00094"/>
    </source>
</evidence>
<dbReference type="PROSITE" id="PS00344">
    <property type="entry name" value="GATA_ZN_FINGER_1"/>
    <property type="match status" value="1"/>
</dbReference>
<evidence type="ECO:0000256" key="13">
    <source>
        <dbReference type="PROSITE-ProRule" id="PRU00357"/>
    </source>
</evidence>
<dbReference type="Pfam" id="PF06200">
    <property type="entry name" value="tify"/>
    <property type="match status" value="1"/>
</dbReference>
<dbReference type="GO" id="GO:0006355">
    <property type="term" value="P:regulation of DNA-templated transcription"/>
    <property type="evidence" value="ECO:0007669"/>
    <property type="project" value="InterPro"/>
</dbReference>
<feature type="region of interest" description="Disordered" evidence="14">
    <location>
        <begin position="200"/>
        <end position="272"/>
    </location>
</feature>
<dbReference type="InterPro" id="IPR000679">
    <property type="entry name" value="Znf_GATA"/>
</dbReference>
<feature type="region of interest" description="Disordered" evidence="14">
    <location>
        <begin position="292"/>
        <end position="370"/>
    </location>
</feature>
<dbReference type="SMART" id="SM00979">
    <property type="entry name" value="TIFY"/>
    <property type="match status" value="1"/>
</dbReference>
<dbReference type="CDD" id="cd00202">
    <property type="entry name" value="ZnF_GATA"/>
    <property type="match status" value="1"/>
</dbReference>
<feature type="non-terminal residue" evidence="18">
    <location>
        <position position="409"/>
    </location>
</feature>
<dbReference type="InterPro" id="IPR010399">
    <property type="entry name" value="Tify_dom"/>
</dbReference>
<dbReference type="Pfam" id="PF06203">
    <property type="entry name" value="CCT"/>
    <property type="match status" value="1"/>
</dbReference>
<evidence type="ECO:0000256" key="14">
    <source>
        <dbReference type="SAM" id="MobiDB-lite"/>
    </source>
</evidence>
<feature type="compositionally biased region" description="Polar residues" evidence="14">
    <location>
        <begin position="216"/>
        <end position="238"/>
    </location>
</feature>
<dbReference type="PROSITE" id="PS51320">
    <property type="entry name" value="TIFY"/>
    <property type="match status" value="1"/>
</dbReference>
<comment type="similarity">
    <text evidence="3">Belongs to the type IV zinc-finger family. Class C subfamily.</text>
</comment>
<sequence>EGIIRNLLRISGARVLLEMVPVDRYSDDDDDDIEDMMPPENPLPLQARPFDDHMIPTDDEEDDDHHHDRRRDDDEDEDDYDGVGGGDETEDDLQDIPVNSGGNFRNASTRTRTSELTLAFEGEVYVFPSITYEKVQAVLLLLGGRDIPTAVPAVDVSYHQNDRAASDAPRRSNLSKRIDSLVRFREKRKERNFDKKIRYNDRKEVAQKMHPKKGQFASSKQAKQGRVNSSSRDSSQFVLQGDMTPRSEVGSRKCSHCGTSESSTPAMRRGPAGPRTLCNACGLMWANKGTLRDLSKGGKTPLSFQNGQGTRKDTKALPTDTRDLSPDLDEEGTPEGVHRGASYGDMDEQGSPDDLKPSRKIRNSYADSDQEFFEDYTKPLAFHMKKSSAKRKEPSFYRPTNSSTRRKNG</sequence>
<evidence type="ECO:0000259" key="17">
    <source>
        <dbReference type="PROSITE" id="PS51320"/>
    </source>
</evidence>
<evidence type="ECO:0000256" key="5">
    <source>
        <dbReference type="ARBA" id="ARBA00022771"/>
    </source>
</evidence>
<dbReference type="InterPro" id="IPR010402">
    <property type="entry name" value="CCT_domain"/>
</dbReference>
<evidence type="ECO:0000259" key="16">
    <source>
        <dbReference type="PROSITE" id="PS51017"/>
    </source>
</evidence>
<evidence type="ECO:0000256" key="11">
    <source>
        <dbReference type="ARBA" id="ARBA00023242"/>
    </source>
</evidence>
<evidence type="ECO:0000313" key="19">
    <source>
        <dbReference type="Proteomes" id="UP001202328"/>
    </source>
</evidence>
<feature type="region of interest" description="Disordered" evidence="14">
    <location>
        <begin position="384"/>
        <end position="409"/>
    </location>
</feature>
<evidence type="ECO:0000256" key="1">
    <source>
        <dbReference type="ARBA" id="ARBA00002206"/>
    </source>
</evidence>
<feature type="domain" description="CCT" evidence="16">
    <location>
        <begin position="177"/>
        <end position="219"/>
    </location>
</feature>
<evidence type="ECO:0000256" key="2">
    <source>
        <dbReference type="ARBA" id="ARBA00004123"/>
    </source>
</evidence>
<dbReference type="Pfam" id="PF00320">
    <property type="entry name" value="GATA"/>
    <property type="match status" value="1"/>
</dbReference>
<comment type="caution">
    <text evidence="18">The sequence shown here is derived from an EMBL/GenBank/DDBJ whole genome shotgun (WGS) entry which is preliminary data.</text>
</comment>
<dbReference type="PROSITE" id="PS50114">
    <property type="entry name" value="GATA_ZN_FINGER_2"/>
    <property type="match status" value="1"/>
</dbReference>
<dbReference type="GO" id="GO:0043565">
    <property type="term" value="F:sequence-specific DNA binding"/>
    <property type="evidence" value="ECO:0007669"/>
    <property type="project" value="InterPro"/>
</dbReference>
<evidence type="ECO:0000313" key="18">
    <source>
        <dbReference type="EMBL" id="KAI3942458.1"/>
    </source>
</evidence>
<proteinExistence type="inferred from homology"/>
<feature type="compositionally biased region" description="Basic and acidic residues" evidence="14">
    <location>
        <begin position="310"/>
        <end position="325"/>
    </location>
</feature>
<evidence type="ECO:0000256" key="8">
    <source>
        <dbReference type="ARBA" id="ARBA00023125"/>
    </source>
</evidence>
<keyword evidence="6" id="KW-0862">Zinc</keyword>
<evidence type="ECO:0000256" key="9">
    <source>
        <dbReference type="ARBA" id="ARBA00023159"/>
    </source>
</evidence>
<evidence type="ECO:0000256" key="3">
    <source>
        <dbReference type="ARBA" id="ARBA00007722"/>
    </source>
</evidence>
<reference evidence="18" key="1">
    <citation type="submission" date="2022-04" db="EMBL/GenBank/DDBJ databases">
        <title>A functionally conserved STORR gene fusion in Papaver species that diverged 16.8 million years ago.</title>
        <authorList>
            <person name="Catania T."/>
        </authorList>
    </citation>
    <scope>NUCLEOTIDE SEQUENCE</scope>
    <source>
        <strain evidence="18">S-188037</strain>
    </source>
</reference>
<evidence type="ECO:0000256" key="7">
    <source>
        <dbReference type="ARBA" id="ARBA00023015"/>
    </source>
</evidence>
<evidence type="ECO:0008006" key="20">
    <source>
        <dbReference type="Google" id="ProtNLM"/>
    </source>
</evidence>
<dbReference type="GO" id="GO:0008270">
    <property type="term" value="F:zinc ion binding"/>
    <property type="evidence" value="ECO:0007669"/>
    <property type="project" value="UniProtKB-KW"/>
</dbReference>
<feature type="region of interest" description="Disordered" evidence="14">
    <location>
        <begin position="25"/>
        <end position="107"/>
    </location>
</feature>
<dbReference type="InterPro" id="IPR045280">
    <property type="entry name" value="TIFY-like"/>
</dbReference>
<keyword evidence="7" id="KW-0805">Transcription regulation</keyword>
<keyword evidence="4" id="KW-0479">Metal-binding</keyword>